<proteinExistence type="predicted"/>
<comment type="caution">
    <text evidence="1">The sequence shown here is derived from an EMBL/GenBank/DDBJ whole genome shotgun (WGS) entry which is preliminary data.</text>
</comment>
<name>A0ABY1C118_MYXFU</name>
<dbReference type="EMBL" id="FOIB01000002">
    <property type="protein sequence ID" value="SET50622.1"/>
    <property type="molecule type" value="Genomic_DNA"/>
</dbReference>
<protein>
    <submittedName>
        <fullName evidence="1">Uncharacterized protein</fullName>
    </submittedName>
</protein>
<reference evidence="1 2" key="1">
    <citation type="submission" date="2016-10" db="EMBL/GenBank/DDBJ databases">
        <authorList>
            <person name="Varghese N."/>
            <person name="Submissions S."/>
        </authorList>
    </citation>
    <scope>NUCLEOTIDE SEQUENCE [LARGE SCALE GENOMIC DNA]</scope>
    <source>
        <strain evidence="1 2">DSM 16525</strain>
    </source>
</reference>
<gene>
    <name evidence="1" type="ORF">SAMN05443572_102516</name>
</gene>
<evidence type="ECO:0000313" key="2">
    <source>
        <dbReference type="Proteomes" id="UP000183760"/>
    </source>
</evidence>
<sequence>MATSARRAPGGRFGPARTDLIRARGLDTAAYLRLAAIT</sequence>
<dbReference type="Proteomes" id="UP000183760">
    <property type="component" value="Unassembled WGS sequence"/>
</dbReference>
<evidence type="ECO:0000313" key="1">
    <source>
        <dbReference type="EMBL" id="SET50622.1"/>
    </source>
</evidence>
<organism evidence="1 2">
    <name type="scientific">Myxococcus fulvus</name>
    <dbReference type="NCBI Taxonomy" id="33"/>
    <lineage>
        <taxon>Bacteria</taxon>
        <taxon>Pseudomonadati</taxon>
        <taxon>Myxococcota</taxon>
        <taxon>Myxococcia</taxon>
        <taxon>Myxococcales</taxon>
        <taxon>Cystobacterineae</taxon>
        <taxon>Myxococcaceae</taxon>
        <taxon>Myxococcus</taxon>
    </lineage>
</organism>
<keyword evidence="2" id="KW-1185">Reference proteome</keyword>
<accession>A0ABY1C118</accession>